<sequence>MKNSRLEVIEIEDIKVSVQRKNIKNMYLRVKAERGEVKISAPLSMNRDRIVRFIYSKLPWIRQHLASGKEKEIPKEINYLTGDTVKLWGQKYSLVVQPKISGSKVCVQGEQVILKAPVDSTFEEREKIWQDFCRAELKKRIPGLISKWEPAMGVQVYQWNVKKMKTRWGSCNIAKKRIWLSLMLAQKPKECLEEVVVHEMVHLLEAGHNKRFYGYMDRFLPQWRLWDQWLKQIV</sequence>
<dbReference type="PANTHER" id="PTHR30399:SF1">
    <property type="entry name" value="UTP PYROPHOSPHATASE"/>
    <property type="match status" value="1"/>
</dbReference>
<dbReference type="InterPro" id="IPR002725">
    <property type="entry name" value="YgjP-like_metallopeptidase"/>
</dbReference>
<evidence type="ECO:0000313" key="2">
    <source>
        <dbReference type="EMBL" id="MCU6762194.1"/>
    </source>
</evidence>
<name>A0ABT2TKX6_9FIRM</name>
<evidence type="ECO:0000259" key="1">
    <source>
        <dbReference type="Pfam" id="PF01863"/>
    </source>
</evidence>
<dbReference type="PANTHER" id="PTHR30399">
    <property type="entry name" value="UNCHARACTERIZED PROTEIN YGJP"/>
    <property type="match status" value="1"/>
</dbReference>
<dbReference type="Gene3D" id="3.30.2010.10">
    <property type="entry name" value="Metalloproteases ('zincins'), catalytic domain"/>
    <property type="match status" value="1"/>
</dbReference>
<dbReference type="InterPro" id="IPR053136">
    <property type="entry name" value="UTP_pyrophosphatase-like"/>
</dbReference>
<comment type="caution">
    <text evidence="2">The sequence shown here is derived from an EMBL/GenBank/DDBJ whole genome shotgun (WGS) entry which is preliminary data.</text>
</comment>
<protein>
    <submittedName>
        <fullName evidence="2">M48 family metallopeptidase</fullName>
    </submittedName>
</protein>
<reference evidence="2 3" key="1">
    <citation type="journal article" date="2021" name="ISME Commun">
        <title>Automated analysis of genomic sequences facilitates high-throughput and comprehensive description of bacteria.</title>
        <authorList>
            <person name="Hitch T.C.A."/>
        </authorList>
    </citation>
    <scope>NUCLEOTIDE SEQUENCE [LARGE SCALE GENOMIC DNA]</scope>
    <source>
        <strain evidence="2 3">Sanger_109</strain>
    </source>
</reference>
<keyword evidence="3" id="KW-1185">Reference proteome</keyword>
<dbReference type="EMBL" id="JAOQJQ010000002">
    <property type="protein sequence ID" value="MCU6762194.1"/>
    <property type="molecule type" value="Genomic_DNA"/>
</dbReference>
<dbReference type="RefSeq" id="WP_158424887.1">
    <property type="nucleotide sequence ID" value="NZ_JAOQJQ010000002.1"/>
</dbReference>
<dbReference type="Pfam" id="PF01863">
    <property type="entry name" value="YgjP-like"/>
    <property type="match status" value="1"/>
</dbReference>
<feature type="domain" description="YgjP-like metallopeptidase" evidence="1">
    <location>
        <begin position="25"/>
        <end position="232"/>
    </location>
</feature>
<organism evidence="2 3">
    <name type="scientific">Brotonthovivens ammoniilytica</name>
    <dbReference type="NCBI Taxonomy" id="2981725"/>
    <lineage>
        <taxon>Bacteria</taxon>
        <taxon>Bacillati</taxon>
        <taxon>Bacillota</taxon>
        <taxon>Clostridia</taxon>
        <taxon>Lachnospirales</taxon>
        <taxon>Lachnospiraceae</taxon>
        <taxon>Brotonthovivens</taxon>
    </lineage>
</organism>
<accession>A0ABT2TKX6</accession>
<dbReference type="CDD" id="cd07344">
    <property type="entry name" value="M48_yhfN_like"/>
    <property type="match status" value="1"/>
</dbReference>
<dbReference type="Proteomes" id="UP001652442">
    <property type="component" value="Unassembled WGS sequence"/>
</dbReference>
<proteinExistence type="predicted"/>
<gene>
    <name evidence="2" type="ORF">OCV88_07530</name>
</gene>
<evidence type="ECO:0000313" key="3">
    <source>
        <dbReference type="Proteomes" id="UP001652442"/>
    </source>
</evidence>